<dbReference type="PIRSF" id="PIRSF038192">
    <property type="entry name" value="Txn_reg_BtrU_prd"/>
    <property type="match status" value="1"/>
</dbReference>
<feature type="domain" description="Suppressor of fused-like" evidence="1">
    <location>
        <begin position="41"/>
        <end position="206"/>
    </location>
</feature>
<accession>I8ADM0</accession>
<comment type="caution">
    <text evidence="2">The sequence shown here is derived from an EMBL/GenBank/DDBJ whole genome shotgun (WGS) entry which is preliminary data.</text>
</comment>
<evidence type="ECO:0000259" key="1">
    <source>
        <dbReference type="Pfam" id="PF05076"/>
    </source>
</evidence>
<organism evidence="2 3">
    <name type="scientific">Fictibacillus macauensis ZFHKF-1</name>
    <dbReference type="NCBI Taxonomy" id="1196324"/>
    <lineage>
        <taxon>Bacteria</taxon>
        <taxon>Bacillati</taxon>
        <taxon>Bacillota</taxon>
        <taxon>Bacilli</taxon>
        <taxon>Bacillales</taxon>
        <taxon>Fictibacillaceae</taxon>
        <taxon>Fictibacillus</taxon>
    </lineage>
</organism>
<keyword evidence="3" id="KW-1185">Reference proteome</keyword>
<dbReference type="InterPro" id="IPR037181">
    <property type="entry name" value="SUFU_N"/>
</dbReference>
<evidence type="ECO:0000313" key="3">
    <source>
        <dbReference type="Proteomes" id="UP000004080"/>
    </source>
</evidence>
<dbReference type="PANTHER" id="PTHR10928:SF2">
    <property type="entry name" value="SUPPRESSOR OF FUSED HOMOLOG"/>
    <property type="match status" value="1"/>
</dbReference>
<sequence length="343" mass="38722">MTNQQEMRALGWMAIDEHLETIYGDQEPKRYAPAKSMREGGDDPLEGVSVYECAEPVPHWHFVTHGFSELFEKESNNPEISGYGFELTLRVRKEEDETEPPGWTLQLIQNMGKYVFSTGNVFNPGDYLDANGPIAYVEDEETLLSAFAFLDDPVLQPLTTPNGKLRFVQVIGVTNDELEAIMTWNTQGVMKAANDVGFLPYYITDLYRVSILVDGNIVQKIEEGREQEGSATGFLVVHQLQWNEMEDGGYSLTIGKNHADVIGLLLEGRLRKDMFLSLASEQKVVTMKRGEVNNVEETDQEVQFTLTDETVAELQEKLATGEEQFNLTSFHLNVRLLEKNVQA</sequence>
<dbReference type="Proteomes" id="UP000004080">
    <property type="component" value="Unassembled WGS sequence"/>
</dbReference>
<dbReference type="STRING" id="1196324.A374_19045"/>
<protein>
    <recommendedName>
        <fullName evidence="1">Suppressor of fused-like domain-containing protein</fullName>
    </recommendedName>
</protein>
<dbReference type="InterPro" id="IPR007768">
    <property type="entry name" value="Suppressor_of_fused"/>
</dbReference>
<gene>
    <name evidence="2" type="ORF">A374_19045</name>
</gene>
<dbReference type="AlphaFoldDB" id="I8ADM0"/>
<dbReference type="InterPro" id="IPR017429">
    <property type="entry name" value="Suppressor_of_fused_bac"/>
</dbReference>
<name>I8ADM0_9BACL</name>
<dbReference type="RefSeq" id="WP_007203873.1">
    <property type="nucleotide sequence ID" value="NZ_AKKV01000053.1"/>
</dbReference>
<dbReference type="eggNOG" id="ENOG502Z7T1">
    <property type="taxonomic scope" value="Bacteria"/>
</dbReference>
<reference evidence="2 3" key="1">
    <citation type="journal article" date="2012" name="J. Bacteriol.">
        <title>Genome of Bacillus macauensis ZFHKF-1, a Long-Chain-Forming Bacterium.</title>
        <authorList>
            <person name="Cai L."/>
            <person name="Zhang T."/>
        </authorList>
    </citation>
    <scope>NUCLEOTIDE SEQUENCE [LARGE SCALE GENOMIC DNA]</scope>
    <source>
        <strain evidence="2 3">ZFHKF-1</strain>
    </source>
</reference>
<dbReference type="Pfam" id="PF05076">
    <property type="entry name" value="SUFU"/>
    <property type="match status" value="1"/>
</dbReference>
<evidence type="ECO:0000313" key="2">
    <source>
        <dbReference type="EMBL" id="EIT83647.1"/>
    </source>
</evidence>
<dbReference type="SUPFAM" id="SSF103359">
    <property type="entry name" value="Suppressor of Fused, N-terminal domain"/>
    <property type="match status" value="1"/>
</dbReference>
<dbReference type="PANTHER" id="PTHR10928">
    <property type="entry name" value="SUPPRESSOR OF FUSED"/>
    <property type="match status" value="1"/>
</dbReference>
<dbReference type="GO" id="GO:0005737">
    <property type="term" value="C:cytoplasm"/>
    <property type="evidence" value="ECO:0007669"/>
    <property type="project" value="TreeGrafter"/>
</dbReference>
<proteinExistence type="predicted"/>
<dbReference type="PATRIC" id="fig|1196324.3.peg.3867"/>
<dbReference type="EMBL" id="AKKV01000053">
    <property type="protein sequence ID" value="EIT83647.1"/>
    <property type="molecule type" value="Genomic_DNA"/>
</dbReference>
<dbReference type="InterPro" id="IPR020941">
    <property type="entry name" value="SUFU-like_domain"/>
</dbReference>